<protein>
    <submittedName>
        <fullName evidence="2">Uncharacterized protein</fullName>
    </submittedName>
</protein>
<keyword evidence="1" id="KW-1133">Transmembrane helix</keyword>
<evidence type="ECO:0000256" key="1">
    <source>
        <dbReference type="SAM" id="Phobius"/>
    </source>
</evidence>
<sequence>MSGNGNSVNNKLLGNQGHNRLMGYAGNDTLKDEKEMIFYLVVKAMIPLCLLVVTVLM</sequence>
<proteinExistence type="predicted"/>
<reference evidence="2" key="1">
    <citation type="submission" date="2020-11" db="EMBL/GenBank/DDBJ databases">
        <title>Gallibacterium anatis 1637, full genome, WGS.</title>
        <authorList>
            <person name="Laishevtcev A.I."/>
            <person name="Yakimova E.A."/>
            <person name="Petkovich D."/>
            <person name="Stepanova T.V."/>
            <person name="Kalendr R.S."/>
            <person name="Rubalsky E.O."/>
            <person name="Zulkarneev E.R."/>
            <person name="Aleshkin A.V."/>
        </authorList>
    </citation>
    <scope>NUCLEOTIDE SEQUENCE</scope>
    <source>
        <strain evidence="2">1637</strain>
    </source>
</reference>
<organism evidence="2">
    <name type="scientific">Gallibacterium anatis</name>
    <dbReference type="NCBI Taxonomy" id="750"/>
    <lineage>
        <taxon>Bacteria</taxon>
        <taxon>Pseudomonadati</taxon>
        <taxon>Pseudomonadota</taxon>
        <taxon>Gammaproteobacteria</taxon>
        <taxon>Pasteurellales</taxon>
        <taxon>Pasteurellaceae</taxon>
        <taxon>Gallibacterium</taxon>
    </lineage>
</organism>
<comment type="caution">
    <text evidence="2">The sequence shown here is derived from an EMBL/GenBank/DDBJ whole genome shotgun (WGS) entry which is preliminary data.</text>
</comment>
<evidence type="ECO:0000313" key="2">
    <source>
        <dbReference type="EMBL" id="MBF4102888.1"/>
    </source>
</evidence>
<gene>
    <name evidence="2" type="ORF">INT80_11380</name>
</gene>
<dbReference type="AlphaFoldDB" id="A0A930UY64"/>
<name>A0A930UY64_9PAST</name>
<accession>A0A930UY64</accession>
<dbReference type="SUPFAM" id="SSF51120">
    <property type="entry name" value="beta-Roll"/>
    <property type="match status" value="1"/>
</dbReference>
<dbReference type="InterPro" id="IPR011049">
    <property type="entry name" value="Serralysin-like_metalloprot_C"/>
</dbReference>
<keyword evidence="1" id="KW-0472">Membrane</keyword>
<feature type="transmembrane region" description="Helical" evidence="1">
    <location>
        <begin position="36"/>
        <end position="56"/>
    </location>
</feature>
<dbReference type="EMBL" id="JADION010000036">
    <property type="protein sequence ID" value="MBF4102888.1"/>
    <property type="molecule type" value="Genomic_DNA"/>
</dbReference>
<keyword evidence="1" id="KW-0812">Transmembrane</keyword>